<keyword evidence="2" id="KW-1185">Reference proteome</keyword>
<gene>
    <name evidence="1" type="ORF">CCMSSC00406_0004174</name>
</gene>
<protein>
    <submittedName>
        <fullName evidence="1">Uncharacterized protein</fullName>
    </submittedName>
</protein>
<name>A0ACB7J9M1_PLECO</name>
<comment type="caution">
    <text evidence="1">The sequence shown here is derived from an EMBL/GenBank/DDBJ whole genome shotgun (WGS) entry which is preliminary data.</text>
</comment>
<dbReference type="EMBL" id="WQMT02000001">
    <property type="protein sequence ID" value="KAG9227287.1"/>
    <property type="molecule type" value="Genomic_DNA"/>
</dbReference>
<proteinExistence type="predicted"/>
<sequence>MSLSLRTPESFPAFPFDPPYSIQVDLMKHVYSAIENRKVAIIESPTGTGKTLSLLCATLTWLMDEKQRAKKGKLPESRRSGDAPDWVVEQTRQRLIRELEVEEQETRDRLIKARKREEAMVKMSKARVKKRQKTTEQSHTTDEIEGDDMFLPDEDVDTDDNISPSVRALMAKFEIGGNKANGWDGAANTPHATKIYYASRTHSQLTQVIPELRRLNLHADISTVQHTTATPGVKRSAEEIESDDITTLFTPAVALGSRKQLCIHEELRRNRWDLDDKCRDLLDAKADKRCPYLPPIGDESKMIDFRDQVLSTPKDIEELAEAGKIADTCPYFGSRHAIPQAEVPSFISLLLLVAHREQLVTLPYNLLLHKGAREALGIDLRDQVVVIDEAHNLISTLLSITSARLTSRALGVAFAQVCHYVAKFRTRLLAFHMLHLKRLVTFMKALKEYLVEWAKSPASASQAHAKTKTEALTPARLLERVGKNVAGFNFLEIESYLRKSKVAKKISKYAEASSFHSNLPNHESITLPPLQHVEALIVALVSANEDGCVMLTCTGPDDVEVKYQTLNPSPAFMEVVESCRAVILAGGTMSPMSDIIAQLFYPLESSRLSTFSCGHIMPPSNLLGVALGNGPSGVELDYRVEQQQSDKVVMELGQILLNLCRLLPAGTVAFFPSYRFLAKVRTLWEKQGTLMKLTQRKQIFFEPHDSTDVDATLKAYSQAAKGTSNGALLFAVIGAKLSEGLNFSDELARAVIIIGLPFPNLGSAELQERMKFVRTKSNSQSQSQGKKDPGVELYENICMNSVNQSIGRAIRHRNDWAALIFLDKRYKSQTIKNKLSGWIQPHYHPVDTFGQGIKALSSFYQSHRT</sequence>
<dbReference type="Proteomes" id="UP000824881">
    <property type="component" value="Unassembled WGS sequence"/>
</dbReference>
<accession>A0ACB7J9M1</accession>
<reference evidence="1 2" key="1">
    <citation type="journal article" date="2021" name="Appl. Environ. Microbiol.">
        <title>Genetic linkage and physical mapping for an oyster mushroom Pleurotus cornucopiae and QTL analysis for the trait cap color.</title>
        <authorList>
            <person name="Zhang Y."/>
            <person name="Gao W."/>
            <person name="Sonnenberg A."/>
            <person name="Chen Q."/>
            <person name="Zhang J."/>
            <person name="Huang C."/>
        </authorList>
    </citation>
    <scope>NUCLEOTIDE SEQUENCE [LARGE SCALE GENOMIC DNA]</scope>
    <source>
        <strain evidence="1">CCMSSC00406</strain>
    </source>
</reference>
<organism evidence="1 2">
    <name type="scientific">Pleurotus cornucopiae</name>
    <name type="common">Cornucopia mushroom</name>
    <dbReference type="NCBI Taxonomy" id="5321"/>
    <lineage>
        <taxon>Eukaryota</taxon>
        <taxon>Fungi</taxon>
        <taxon>Dikarya</taxon>
        <taxon>Basidiomycota</taxon>
        <taxon>Agaricomycotina</taxon>
        <taxon>Agaricomycetes</taxon>
        <taxon>Agaricomycetidae</taxon>
        <taxon>Agaricales</taxon>
        <taxon>Pleurotineae</taxon>
        <taxon>Pleurotaceae</taxon>
        <taxon>Pleurotus</taxon>
    </lineage>
</organism>
<evidence type="ECO:0000313" key="1">
    <source>
        <dbReference type="EMBL" id="KAG9227287.1"/>
    </source>
</evidence>
<evidence type="ECO:0000313" key="2">
    <source>
        <dbReference type="Proteomes" id="UP000824881"/>
    </source>
</evidence>